<dbReference type="AlphaFoldDB" id="A0A315Z9H7"/>
<evidence type="ECO:0000313" key="2">
    <source>
        <dbReference type="Proteomes" id="UP000245535"/>
    </source>
</evidence>
<gene>
    <name evidence="1" type="ORF">BC781_103466</name>
</gene>
<protein>
    <submittedName>
        <fullName evidence="1">Uncharacterized protein</fullName>
    </submittedName>
</protein>
<sequence>MRHNTYITRAFEILSRGNFISANSSRSEIRNLYNEIDDNFEDFYDYFLPLNFTLERGNNFFYFSRKEQRQTLREKVEKFYKYIDRLAFFSSYDATFSEGSQFQITDIVHRCKTDANLFEQLKRIVGEKDPSIIDKVRDLAEEMKRLGFFEVIDTEKETYKVLSAYHFLEEIVLLIDIDQTDDDEVSK</sequence>
<accession>A0A315Z9H7</accession>
<dbReference type="Pfam" id="PF21980">
    <property type="entry name" value="MksE"/>
    <property type="match status" value="1"/>
</dbReference>
<dbReference type="OrthoDB" id="9808028at2"/>
<dbReference type="EMBL" id="QGDO01000003">
    <property type="protein sequence ID" value="PWJ42215.1"/>
    <property type="molecule type" value="Genomic_DNA"/>
</dbReference>
<keyword evidence="2" id="KW-1185">Reference proteome</keyword>
<proteinExistence type="predicted"/>
<comment type="caution">
    <text evidence="1">The sequence shown here is derived from an EMBL/GenBank/DDBJ whole genome shotgun (WGS) entry which is preliminary data.</text>
</comment>
<evidence type="ECO:0000313" key="1">
    <source>
        <dbReference type="EMBL" id="PWJ42215.1"/>
    </source>
</evidence>
<dbReference type="Proteomes" id="UP000245535">
    <property type="component" value="Unassembled WGS sequence"/>
</dbReference>
<organism evidence="1 2">
    <name type="scientific">Sediminitomix flava</name>
    <dbReference type="NCBI Taxonomy" id="379075"/>
    <lineage>
        <taxon>Bacteria</taxon>
        <taxon>Pseudomonadati</taxon>
        <taxon>Bacteroidota</taxon>
        <taxon>Cytophagia</taxon>
        <taxon>Cytophagales</taxon>
        <taxon>Flammeovirgaceae</taxon>
        <taxon>Sediminitomix</taxon>
    </lineage>
</organism>
<name>A0A315Z9H7_SEDFL</name>
<dbReference type="InterPro" id="IPR053841">
    <property type="entry name" value="MksE"/>
</dbReference>
<dbReference type="RefSeq" id="WP_109618974.1">
    <property type="nucleotide sequence ID" value="NZ_QGDO01000003.1"/>
</dbReference>
<reference evidence="1 2" key="1">
    <citation type="submission" date="2018-03" db="EMBL/GenBank/DDBJ databases">
        <title>Genomic Encyclopedia of Archaeal and Bacterial Type Strains, Phase II (KMG-II): from individual species to whole genera.</title>
        <authorList>
            <person name="Goeker M."/>
        </authorList>
    </citation>
    <scope>NUCLEOTIDE SEQUENCE [LARGE SCALE GENOMIC DNA]</scope>
    <source>
        <strain evidence="1 2">DSM 28229</strain>
    </source>
</reference>